<evidence type="ECO:0000256" key="1">
    <source>
        <dbReference type="SAM" id="MobiDB-lite"/>
    </source>
</evidence>
<keyword evidence="2" id="KW-0732">Signal</keyword>
<keyword evidence="4" id="KW-1185">Reference proteome</keyword>
<evidence type="ECO:0000313" key="3">
    <source>
        <dbReference type="EMBL" id="KAL3664243.1"/>
    </source>
</evidence>
<proteinExistence type="predicted"/>
<evidence type="ECO:0000313" key="4">
    <source>
        <dbReference type="Proteomes" id="UP001632037"/>
    </source>
</evidence>
<dbReference type="EMBL" id="JBIMZQ010000024">
    <property type="protein sequence ID" value="KAL3664243.1"/>
    <property type="molecule type" value="Genomic_DNA"/>
</dbReference>
<dbReference type="Proteomes" id="UP001632037">
    <property type="component" value="Unassembled WGS sequence"/>
</dbReference>
<feature type="chain" id="PRO_5044778914" description="RxLR effector protein" evidence="2">
    <location>
        <begin position="20"/>
        <end position="131"/>
    </location>
</feature>
<protein>
    <recommendedName>
        <fullName evidence="5">RxLR effector protein</fullName>
    </recommendedName>
</protein>
<evidence type="ECO:0000256" key="2">
    <source>
        <dbReference type="SAM" id="SignalP"/>
    </source>
</evidence>
<feature type="signal peptide" evidence="2">
    <location>
        <begin position="1"/>
        <end position="19"/>
    </location>
</feature>
<feature type="compositionally biased region" description="Acidic residues" evidence="1">
    <location>
        <begin position="36"/>
        <end position="45"/>
    </location>
</feature>
<evidence type="ECO:0008006" key="5">
    <source>
        <dbReference type="Google" id="ProtNLM"/>
    </source>
</evidence>
<accession>A0ABD3FBY9</accession>
<feature type="region of interest" description="Disordered" evidence="1">
    <location>
        <begin position="93"/>
        <end position="131"/>
    </location>
</feature>
<gene>
    <name evidence="3" type="ORF">V7S43_010572</name>
</gene>
<feature type="compositionally biased region" description="Polar residues" evidence="1">
    <location>
        <begin position="49"/>
        <end position="69"/>
    </location>
</feature>
<sequence length="131" mass="13918">MRLSAIFAFAVIYCTNVEASNLRRFLEASDSGSSDFLDEEPDFSDLQEIATSTDGSSVLDNDGEPSNSGFVDASEDGSTFRLLEETGSSVAILDESSSNSEDDVGSVYQPGTVKPASFDASSTFDRSGALW</sequence>
<dbReference type="AlphaFoldDB" id="A0ABD3FBY9"/>
<organism evidence="3 4">
    <name type="scientific">Phytophthora oleae</name>
    <dbReference type="NCBI Taxonomy" id="2107226"/>
    <lineage>
        <taxon>Eukaryota</taxon>
        <taxon>Sar</taxon>
        <taxon>Stramenopiles</taxon>
        <taxon>Oomycota</taxon>
        <taxon>Peronosporomycetes</taxon>
        <taxon>Peronosporales</taxon>
        <taxon>Peronosporaceae</taxon>
        <taxon>Phytophthora</taxon>
    </lineage>
</organism>
<feature type="region of interest" description="Disordered" evidence="1">
    <location>
        <begin position="31"/>
        <end position="74"/>
    </location>
</feature>
<name>A0ABD3FBY9_9STRA</name>
<comment type="caution">
    <text evidence="3">The sequence shown here is derived from an EMBL/GenBank/DDBJ whole genome shotgun (WGS) entry which is preliminary data.</text>
</comment>
<reference evidence="3 4" key="1">
    <citation type="submission" date="2024-09" db="EMBL/GenBank/DDBJ databases">
        <title>Genome sequencing and assembly of Phytophthora oleae, isolate VK10A, causative agent of rot of olive drupes.</title>
        <authorList>
            <person name="Conti Taguali S."/>
            <person name="Riolo M."/>
            <person name="La Spada F."/>
            <person name="Cacciola S.O."/>
            <person name="Dionisio G."/>
        </authorList>
    </citation>
    <scope>NUCLEOTIDE SEQUENCE [LARGE SCALE GENOMIC DNA]</scope>
    <source>
        <strain evidence="3 4">VK10A</strain>
    </source>
</reference>